<dbReference type="InterPro" id="IPR058330">
    <property type="entry name" value="DUF8017"/>
</dbReference>
<dbReference type="EMBL" id="CP029190">
    <property type="protein sequence ID" value="QES51246.1"/>
    <property type="molecule type" value="Genomic_DNA"/>
</dbReference>
<evidence type="ECO:0000313" key="4">
    <source>
        <dbReference type="Proteomes" id="UP000325211"/>
    </source>
</evidence>
<feature type="region of interest" description="Disordered" evidence="1">
    <location>
        <begin position="112"/>
        <end position="152"/>
    </location>
</feature>
<evidence type="ECO:0000256" key="1">
    <source>
        <dbReference type="SAM" id="MobiDB-lite"/>
    </source>
</evidence>
<sequence length="349" mass="36380">MWPGQQQQPGGEQNPNDPHAPHQNPYQQQQPGQPNPYQQPAYGQPQQPGYGYPQQPPAPQPWGPAPAQPPLPPQGGGSGSSNSTKTVAIVAASAVVVAAAVTGAFVLTRDGEKTNEADNNKPQNSVSAPASSPATSPTAAQPTDNPRAGGAIQPVIPGWKVVVNPKYGVAFDVPPEWKVLGSGVSSGITDETKKDGMPVISMSAPAYLKEEWCTVDEDKDGDTEEWSLAATGVKGANGAKDTGQAAYDNTGSWVWAGYAQKEPKGTTKVTQPKEYTTQSGLKGHMVTATATGVKKPHKCASDGKGIGFGFKTASGDFASWVMYGAAGVKDEYQQDVAEKVLSSIRLTAG</sequence>
<evidence type="ECO:0000259" key="2">
    <source>
        <dbReference type="Pfam" id="PF26056"/>
    </source>
</evidence>
<feature type="compositionally biased region" description="Low complexity" evidence="1">
    <location>
        <begin position="1"/>
        <end position="53"/>
    </location>
</feature>
<feature type="compositionally biased region" description="Low complexity" evidence="1">
    <location>
        <begin position="122"/>
        <end position="143"/>
    </location>
</feature>
<accession>A0A5P2D847</accession>
<dbReference type="AlphaFoldDB" id="A0A5P2D847"/>
<gene>
    <name evidence="3" type="ORF">DEJ50_28840</name>
</gene>
<feature type="domain" description="DUF8017" evidence="2">
    <location>
        <begin position="153"/>
        <end position="347"/>
    </location>
</feature>
<feature type="region of interest" description="Disordered" evidence="1">
    <location>
        <begin position="1"/>
        <end position="83"/>
    </location>
</feature>
<dbReference type="OrthoDB" id="3614545at2"/>
<protein>
    <recommendedName>
        <fullName evidence="2">DUF8017 domain-containing protein</fullName>
    </recommendedName>
</protein>
<feature type="compositionally biased region" description="Pro residues" evidence="1">
    <location>
        <begin position="54"/>
        <end position="73"/>
    </location>
</feature>
<dbReference type="Proteomes" id="UP000325211">
    <property type="component" value="Chromosome"/>
</dbReference>
<name>A0A5P2D847_STRVZ</name>
<evidence type="ECO:0000313" key="3">
    <source>
        <dbReference type="EMBL" id="QES51246.1"/>
    </source>
</evidence>
<dbReference type="Pfam" id="PF26056">
    <property type="entry name" value="DUF8017"/>
    <property type="match status" value="1"/>
</dbReference>
<proteinExistence type="predicted"/>
<organism evidence="3 4">
    <name type="scientific">Streptomyces venezuelae</name>
    <dbReference type="NCBI Taxonomy" id="54571"/>
    <lineage>
        <taxon>Bacteria</taxon>
        <taxon>Bacillati</taxon>
        <taxon>Actinomycetota</taxon>
        <taxon>Actinomycetes</taxon>
        <taxon>Kitasatosporales</taxon>
        <taxon>Streptomycetaceae</taxon>
        <taxon>Streptomyces</taxon>
    </lineage>
</organism>
<reference evidence="3 4" key="1">
    <citation type="submission" date="2018-05" db="EMBL/GenBank/DDBJ databases">
        <title>Streptomyces venezuelae.</title>
        <authorList>
            <person name="Kim W."/>
            <person name="Lee N."/>
            <person name="Cho B.-K."/>
        </authorList>
    </citation>
    <scope>NUCLEOTIDE SEQUENCE [LARGE SCALE GENOMIC DNA]</scope>
    <source>
        <strain evidence="3 4">ATCC 21782</strain>
    </source>
</reference>
<dbReference type="RefSeq" id="WP_150210991.1">
    <property type="nucleotide sequence ID" value="NZ_CP029190.1"/>
</dbReference>